<accession>A0A4D9DIB8</accession>
<organism evidence="1 2">
    <name type="scientific">Platysternon megacephalum</name>
    <name type="common">big-headed turtle</name>
    <dbReference type="NCBI Taxonomy" id="55544"/>
    <lineage>
        <taxon>Eukaryota</taxon>
        <taxon>Metazoa</taxon>
        <taxon>Chordata</taxon>
        <taxon>Craniata</taxon>
        <taxon>Vertebrata</taxon>
        <taxon>Euteleostomi</taxon>
        <taxon>Archelosauria</taxon>
        <taxon>Testudinata</taxon>
        <taxon>Testudines</taxon>
        <taxon>Cryptodira</taxon>
        <taxon>Durocryptodira</taxon>
        <taxon>Testudinoidea</taxon>
        <taxon>Platysternidae</taxon>
        <taxon>Platysternon</taxon>
    </lineage>
</organism>
<dbReference type="EMBL" id="QXTE01000518">
    <property type="protein sequence ID" value="TFJ97225.1"/>
    <property type="molecule type" value="Genomic_DNA"/>
</dbReference>
<evidence type="ECO:0000313" key="1">
    <source>
        <dbReference type="EMBL" id="TFJ97225.1"/>
    </source>
</evidence>
<comment type="caution">
    <text evidence="1">The sequence shown here is derived from an EMBL/GenBank/DDBJ whole genome shotgun (WGS) entry which is preliminary data.</text>
</comment>
<sequence length="101" mass="11058">MEMKVSPTWKGNLNGFQTQCDQSALKSQFPSMGKATPEVFPAELGLFAGGNLGCFPYYNDVKPLVNNMTNNNETALGEAGLNRSEENRMGESLVLILSHQM</sequence>
<evidence type="ECO:0000313" key="2">
    <source>
        <dbReference type="Proteomes" id="UP000297703"/>
    </source>
</evidence>
<name>A0A4D9DIB8_9SAUR</name>
<keyword evidence="2" id="KW-1185">Reference proteome</keyword>
<reference evidence="1 2" key="2">
    <citation type="submission" date="2019-04" db="EMBL/GenBank/DDBJ databases">
        <title>The genome sequence of big-headed turtle.</title>
        <authorList>
            <person name="Gong S."/>
        </authorList>
    </citation>
    <scope>NUCLEOTIDE SEQUENCE [LARGE SCALE GENOMIC DNA]</scope>
    <source>
        <strain evidence="1">DO16091913</strain>
        <tissue evidence="1">Muscle</tissue>
    </source>
</reference>
<proteinExistence type="predicted"/>
<dbReference type="AlphaFoldDB" id="A0A4D9DIB8"/>
<reference evidence="1 2" key="1">
    <citation type="submission" date="2019-04" db="EMBL/GenBank/DDBJ databases">
        <title>Draft genome of the big-headed turtle Platysternon megacephalum.</title>
        <authorList>
            <person name="Gong S."/>
        </authorList>
    </citation>
    <scope>NUCLEOTIDE SEQUENCE [LARGE SCALE GENOMIC DNA]</scope>
    <source>
        <strain evidence="1">DO16091913</strain>
        <tissue evidence="1">Muscle</tissue>
    </source>
</reference>
<dbReference type="Proteomes" id="UP000297703">
    <property type="component" value="Unassembled WGS sequence"/>
</dbReference>
<gene>
    <name evidence="1" type="ORF">DR999_PMT20951</name>
</gene>
<protein>
    <submittedName>
        <fullName evidence="1">Oxysterol-binding protein 2</fullName>
    </submittedName>
</protein>